<organism evidence="1 2">
    <name type="scientific">Pleurodeles waltl</name>
    <name type="common">Iberian ribbed newt</name>
    <dbReference type="NCBI Taxonomy" id="8319"/>
    <lineage>
        <taxon>Eukaryota</taxon>
        <taxon>Metazoa</taxon>
        <taxon>Chordata</taxon>
        <taxon>Craniata</taxon>
        <taxon>Vertebrata</taxon>
        <taxon>Euteleostomi</taxon>
        <taxon>Amphibia</taxon>
        <taxon>Batrachia</taxon>
        <taxon>Caudata</taxon>
        <taxon>Salamandroidea</taxon>
        <taxon>Salamandridae</taxon>
        <taxon>Pleurodelinae</taxon>
        <taxon>Pleurodeles</taxon>
    </lineage>
</organism>
<accession>A0AAV7LRF3</accession>
<evidence type="ECO:0000313" key="2">
    <source>
        <dbReference type="Proteomes" id="UP001066276"/>
    </source>
</evidence>
<dbReference type="Proteomes" id="UP001066276">
    <property type="component" value="Chromosome 11"/>
</dbReference>
<protein>
    <submittedName>
        <fullName evidence="1">Uncharacterized protein</fullName>
    </submittedName>
</protein>
<dbReference type="AlphaFoldDB" id="A0AAV7LRF3"/>
<reference evidence="1" key="1">
    <citation type="journal article" date="2022" name="bioRxiv">
        <title>Sequencing and chromosome-scale assembly of the giantPleurodeles waltlgenome.</title>
        <authorList>
            <person name="Brown T."/>
            <person name="Elewa A."/>
            <person name="Iarovenko S."/>
            <person name="Subramanian E."/>
            <person name="Araus A.J."/>
            <person name="Petzold A."/>
            <person name="Susuki M."/>
            <person name="Suzuki K.-i.T."/>
            <person name="Hayashi T."/>
            <person name="Toyoda A."/>
            <person name="Oliveira C."/>
            <person name="Osipova E."/>
            <person name="Leigh N.D."/>
            <person name="Simon A."/>
            <person name="Yun M.H."/>
        </authorList>
    </citation>
    <scope>NUCLEOTIDE SEQUENCE</scope>
    <source>
        <strain evidence="1">20211129_DDA</strain>
        <tissue evidence="1">Liver</tissue>
    </source>
</reference>
<proteinExistence type="predicted"/>
<name>A0AAV7LRF3_PLEWA</name>
<comment type="caution">
    <text evidence="1">The sequence shown here is derived from an EMBL/GenBank/DDBJ whole genome shotgun (WGS) entry which is preliminary data.</text>
</comment>
<keyword evidence="2" id="KW-1185">Reference proteome</keyword>
<sequence>MCSLSWLLRFSPFGYIYFPSWALYCGFEVSILVLQCHFLGPPDWVCVRASLCRHDTCSLERFSASPGSRGTAFVAGRPAARHPRRPSLHGTPAVYSGRVPCFGDPLGVCGVARSGSPRPRQPLAPGAFRTRQSSAPVPAVGFCPRSEGPGRHSVTSAITVRFPSMVTRVFAGRPALCYSSRRPQFFLFRVRMPGN</sequence>
<dbReference type="EMBL" id="JANPWB010000015">
    <property type="protein sequence ID" value="KAJ1093971.1"/>
    <property type="molecule type" value="Genomic_DNA"/>
</dbReference>
<gene>
    <name evidence="1" type="ORF">NDU88_007057</name>
</gene>
<evidence type="ECO:0000313" key="1">
    <source>
        <dbReference type="EMBL" id="KAJ1093971.1"/>
    </source>
</evidence>